<dbReference type="KEGG" id="psua:FLK61_26765"/>
<evidence type="ECO:0000313" key="2">
    <source>
        <dbReference type="Proteomes" id="UP000318138"/>
    </source>
</evidence>
<evidence type="ECO:0000313" key="1">
    <source>
        <dbReference type="EMBL" id="QKS70360.1"/>
    </source>
</evidence>
<dbReference type="Gene3D" id="3.40.50.300">
    <property type="entry name" value="P-loop containing nucleotide triphosphate hydrolases"/>
    <property type="match status" value="1"/>
</dbReference>
<dbReference type="RefSeq" id="WP_176008401.1">
    <property type="nucleotide sequence ID" value="NZ_CP041372.2"/>
</dbReference>
<proteinExistence type="predicted"/>
<keyword evidence="2" id="KW-1185">Reference proteome</keyword>
<dbReference type="AlphaFoldDB" id="A0A859FBM4"/>
<accession>A0A859FBM4</accession>
<sequence length="195" mass="22280">MEKLIVISGPSAAGKSTLAPLFKEGLDREDYLRSWVIELDLLFLMLDPTYTYEDPYVVWSEARKQASILLKSLHPKTENLPIYVLGSTIFSPAAVAQLLEELVEEDILFYHFTLAPSIDALKERFIKRQSEVPDWILSHLQERVPYLHEPWTTVIDTSTLTPAQTRDMIESHVKQGIGNSFTIKDWLTNYASLPT</sequence>
<organism evidence="1 2">
    <name type="scientific">Paenalkalicoccus suaedae</name>
    <dbReference type="NCBI Taxonomy" id="2592382"/>
    <lineage>
        <taxon>Bacteria</taxon>
        <taxon>Bacillati</taxon>
        <taxon>Bacillota</taxon>
        <taxon>Bacilli</taxon>
        <taxon>Bacillales</taxon>
        <taxon>Bacillaceae</taxon>
        <taxon>Paenalkalicoccus</taxon>
    </lineage>
</organism>
<dbReference type="SUPFAM" id="SSF52540">
    <property type="entry name" value="P-loop containing nucleoside triphosphate hydrolases"/>
    <property type="match status" value="1"/>
</dbReference>
<name>A0A859FBM4_9BACI</name>
<dbReference type="InterPro" id="IPR027417">
    <property type="entry name" value="P-loop_NTPase"/>
</dbReference>
<dbReference type="EMBL" id="CP041372">
    <property type="protein sequence ID" value="QKS70360.1"/>
    <property type="molecule type" value="Genomic_DNA"/>
</dbReference>
<protein>
    <submittedName>
        <fullName evidence="1">Uncharacterized protein</fullName>
    </submittedName>
</protein>
<gene>
    <name evidence="1" type="ORF">FLK61_26765</name>
</gene>
<dbReference type="Proteomes" id="UP000318138">
    <property type="component" value="Chromosome"/>
</dbReference>
<dbReference type="CDD" id="cd02019">
    <property type="entry name" value="NK"/>
    <property type="match status" value="1"/>
</dbReference>
<reference evidence="2" key="1">
    <citation type="submission" date="2019-07" db="EMBL/GenBank/DDBJ databases">
        <title>Bacillus alkalisoli sp. nov. isolated from saline soil.</title>
        <authorList>
            <person name="Sun J.-Q."/>
            <person name="Xu L."/>
        </authorList>
    </citation>
    <scope>NUCLEOTIDE SEQUENCE [LARGE SCALE GENOMIC DNA]</scope>
    <source>
        <strain evidence="2">M4U3P1</strain>
    </source>
</reference>